<sequence>MTKPDVAGETPATIRVDQFVAAPPEKVWRLLTEPELLRRWWAEGQVAAVVGHQFTLDMPGYGKQPCKVLEVDPPHRFVYTFTPAWTLTWRLEPEGNGTRVFLEHSGFDLDETRMAQAFDRMGRGWRDTVLPRLADVALQA</sequence>
<dbReference type="InterPro" id="IPR013538">
    <property type="entry name" value="ASHA1/2-like_C"/>
</dbReference>
<proteinExistence type="inferred from homology"/>
<dbReference type="CDD" id="cd07814">
    <property type="entry name" value="SRPBCC_CalC_Aha1-like"/>
    <property type="match status" value="1"/>
</dbReference>
<dbReference type="InterPro" id="IPR023393">
    <property type="entry name" value="START-like_dom_sf"/>
</dbReference>
<organism evidence="3 4">
    <name type="scientific">Mycobacterium palustre</name>
    <dbReference type="NCBI Taxonomy" id="153971"/>
    <lineage>
        <taxon>Bacteria</taxon>
        <taxon>Bacillati</taxon>
        <taxon>Actinomycetota</taxon>
        <taxon>Actinomycetes</taxon>
        <taxon>Mycobacteriales</taxon>
        <taxon>Mycobacteriaceae</taxon>
        <taxon>Mycobacterium</taxon>
        <taxon>Mycobacterium simiae complex</taxon>
    </lineage>
</organism>
<dbReference type="Gene3D" id="3.30.530.20">
    <property type="match status" value="1"/>
</dbReference>
<dbReference type="Proteomes" id="UP000193529">
    <property type="component" value="Unassembled WGS sequence"/>
</dbReference>
<accession>A0A1X1ZN92</accession>
<keyword evidence="4" id="KW-1185">Reference proteome</keyword>
<evidence type="ECO:0000256" key="1">
    <source>
        <dbReference type="ARBA" id="ARBA00006817"/>
    </source>
</evidence>
<reference evidence="3 4" key="1">
    <citation type="submission" date="2016-01" db="EMBL/GenBank/DDBJ databases">
        <title>The new phylogeny of the genus Mycobacterium.</title>
        <authorList>
            <person name="Tarcisio F."/>
            <person name="Conor M."/>
            <person name="Antonella G."/>
            <person name="Elisabetta G."/>
            <person name="Giulia F.S."/>
            <person name="Sara T."/>
            <person name="Anna F."/>
            <person name="Clotilde B."/>
            <person name="Roberto B."/>
            <person name="Veronica D.S."/>
            <person name="Fabio R."/>
            <person name="Monica P."/>
            <person name="Olivier J."/>
            <person name="Enrico T."/>
            <person name="Nicola S."/>
        </authorList>
    </citation>
    <scope>NUCLEOTIDE SEQUENCE [LARGE SCALE GENOMIC DNA]</scope>
    <source>
        <strain evidence="3 4">DSM 44572</strain>
    </source>
</reference>
<dbReference type="EMBL" id="LQPJ01000100">
    <property type="protein sequence ID" value="ORW24836.1"/>
    <property type="molecule type" value="Genomic_DNA"/>
</dbReference>
<name>A0A1X1ZN92_9MYCO</name>
<evidence type="ECO:0000313" key="3">
    <source>
        <dbReference type="EMBL" id="ORW24836.1"/>
    </source>
</evidence>
<evidence type="ECO:0000259" key="2">
    <source>
        <dbReference type="Pfam" id="PF08327"/>
    </source>
</evidence>
<dbReference type="OrthoDB" id="9803476at2"/>
<feature type="domain" description="Activator of Hsp90 ATPase homologue 1/2-like C-terminal" evidence="2">
    <location>
        <begin position="21"/>
        <end position="133"/>
    </location>
</feature>
<evidence type="ECO:0000313" key="4">
    <source>
        <dbReference type="Proteomes" id="UP000193529"/>
    </source>
</evidence>
<comment type="similarity">
    <text evidence="1">Belongs to the AHA1 family.</text>
</comment>
<dbReference type="STRING" id="153971.AWC19_08600"/>
<dbReference type="RefSeq" id="WP_085078491.1">
    <property type="nucleotide sequence ID" value="NZ_JACKRZ010000132.1"/>
</dbReference>
<dbReference type="SUPFAM" id="SSF55961">
    <property type="entry name" value="Bet v1-like"/>
    <property type="match status" value="1"/>
</dbReference>
<dbReference type="Pfam" id="PF08327">
    <property type="entry name" value="AHSA1"/>
    <property type="match status" value="1"/>
</dbReference>
<gene>
    <name evidence="3" type="ORF">AWC19_08600</name>
</gene>
<dbReference type="AlphaFoldDB" id="A0A1X1ZN92"/>
<comment type="caution">
    <text evidence="3">The sequence shown here is derived from an EMBL/GenBank/DDBJ whole genome shotgun (WGS) entry which is preliminary data.</text>
</comment>
<protein>
    <submittedName>
        <fullName evidence="3">Polyketide cyclase</fullName>
    </submittedName>
</protein>